<feature type="region of interest" description="Disordered" evidence="1">
    <location>
        <begin position="765"/>
        <end position="866"/>
    </location>
</feature>
<feature type="region of interest" description="Disordered" evidence="1">
    <location>
        <begin position="1131"/>
        <end position="1198"/>
    </location>
</feature>
<feature type="compositionally biased region" description="Polar residues" evidence="1">
    <location>
        <begin position="959"/>
        <end position="968"/>
    </location>
</feature>
<feature type="compositionally biased region" description="Low complexity" evidence="1">
    <location>
        <begin position="776"/>
        <end position="788"/>
    </location>
</feature>
<evidence type="ECO:0000256" key="1">
    <source>
        <dbReference type="SAM" id="MobiDB-lite"/>
    </source>
</evidence>
<comment type="caution">
    <text evidence="2">The sequence shown here is derived from an EMBL/GenBank/DDBJ whole genome shotgun (WGS) entry which is preliminary data.</text>
</comment>
<protein>
    <submittedName>
        <fullName evidence="2">Uncharacterized protein</fullName>
    </submittedName>
</protein>
<feature type="region of interest" description="Disordered" evidence="1">
    <location>
        <begin position="1043"/>
        <end position="1082"/>
    </location>
</feature>
<name>A0A834IR20_RHYFE</name>
<evidence type="ECO:0000313" key="3">
    <source>
        <dbReference type="Proteomes" id="UP000625711"/>
    </source>
</evidence>
<organism evidence="2 3">
    <name type="scientific">Rhynchophorus ferrugineus</name>
    <name type="common">Red palm weevil</name>
    <name type="synonym">Curculio ferrugineus</name>
    <dbReference type="NCBI Taxonomy" id="354439"/>
    <lineage>
        <taxon>Eukaryota</taxon>
        <taxon>Metazoa</taxon>
        <taxon>Ecdysozoa</taxon>
        <taxon>Arthropoda</taxon>
        <taxon>Hexapoda</taxon>
        <taxon>Insecta</taxon>
        <taxon>Pterygota</taxon>
        <taxon>Neoptera</taxon>
        <taxon>Endopterygota</taxon>
        <taxon>Coleoptera</taxon>
        <taxon>Polyphaga</taxon>
        <taxon>Cucujiformia</taxon>
        <taxon>Curculionidae</taxon>
        <taxon>Dryophthorinae</taxon>
        <taxon>Rhynchophorus</taxon>
    </lineage>
</organism>
<reference evidence="2" key="1">
    <citation type="submission" date="2020-08" db="EMBL/GenBank/DDBJ databases">
        <title>Genome sequencing and assembly of the red palm weevil Rhynchophorus ferrugineus.</title>
        <authorList>
            <person name="Dias G.B."/>
            <person name="Bergman C.M."/>
            <person name="Manee M."/>
        </authorList>
    </citation>
    <scope>NUCLEOTIDE SEQUENCE</scope>
    <source>
        <strain evidence="2">AA-2017</strain>
        <tissue evidence="2">Whole larva</tissue>
    </source>
</reference>
<keyword evidence="3" id="KW-1185">Reference proteome</keyword>
<feature type="compositionally biased region" description="Polar residues" evidence="1">
    <location>
        <begin position="698"/>
        <end position="710"/>
    </location>
</feature>
<feature type="compositionally biased region" description="Basic and acidic residues" evidence="1">
    <location>
        <begin position="1152"/>
        <end position="1167"/>
    </location>
</feature>
<feature type="region of interest" description="Disordered" evidence="1">
    <location>
        <begin position="528"/>
        <end position="579"/>
    </location>
</feature>
<feature type="non-terminal residue" evidence="2">
    <location>
        <position position="1"/>
    </location>
</feature>
<feature type="compositionally biased region" description="Basic and acidic residues" evidence="1">
    <location>
        <begin position="797"/>
        <end position="866"/>
    </location>
</feature>
<feature type="region of interest" description="Disordered" evidence="1">
    <location>
        <begin position="485"/>
        <end position="511"/>
    </location>
</feature>
<sequence>KPSELIPKSPEVAEVAKSAISGNVESPISKKPELVDVLKSPAIEKPSELIPKSPEVVEVAKSAISEKVESRVSKKPKPVDILKSPAVEKPSELIAKSAELVDIVKSPVSQKAESPVIEIPESLATDSYSSSSRILERILIRESMLTEKISESIADPLGTVEYMKAPKTQKSVVQSPLVVPESTLLIDDVISRIAEIPESAMSLESQLSVAESSIIEKFAQTSSEISTSLELTKSAISDQFRSVAFEKTEATVTTKDLSEKLPIIVRTSEFVDKSDTLAKLSKSEKGFSKIPKLVPLKSPLTDIPVDEAFKPAIFEIEKPPAIENIELLTEEKVPITYGGIVDEPITIEKSPVFKKPTVVSQSFDVVKSPILEQSPSATDQDTEKSESPVSVLIERHEPEPSEIVLEDHKTQEKTDRLITSTESVSVCEYEDIKQMVVGTEEVSVSKHSRQSRRLPVLQTRVRTKAPETGRSLVGEEIEPSKKITKLKGRSLQQADNKLSSERVDSKSVYTSRGVVKESKQATNVYKKREISTTKSKYSKESDSRITDVKSYKYKLTDSQSPTKLSPKRRSMASRTSHDIDLLSSESDLDMFSTSKFSRYKYSPTNINMSGDLLEVTLQQVKAKPRREPGRSPKSYSPKRTSRPKALKAGSDADISSDDENKIFMDREKVSRRTSKSRSAKSPITTSSRHLDTSKHSYKASSGDSISGVSATTSPIKKHAYLKRTSEPVDIKRIQSSPKRYDTRVYGYMMSTVSSDMKIDKAHVREKREMDNINQKLRSTTKLTQQRQQQKSHKPRSREKSPHDDKPRYRHSYERETASSESKKVHSREGTPVKTIRSKERKVSETKSISRSESRVHSTPTSEEKKISNAYSKSIKIAEDQNKIATIDTVSNLDHSDTEIKVYKTDYSAIAEMRKASPSPTKLKRTILSEHIKKYPSLSKQPSQKYETDKTVQFSDRVRSQSVISTPYQDVQEEDKKSTSPSSLPGSPIRVRSANGGTKMITSEVFTRTQNNSGSIEVVYRQPYENIRRVASLLKNETEMSLIDTTDSSLSESVALPSSPSDHEVSSDANGKFKSVSPTSPWHRKSLENAHRVSDLITCALSLGEAFHHGEDPSLILARQMVLAQYDRKPMDEQGQRTEGLSPILSVEAVSPPRKEYKTSYEDVKLEGDTTPGNTPSVLPDIPMTSHSMASRIDLSEEV</sequence>
<dbReference type="Proteomes" id="UP000625711">
    <property type="component" value="Unassembled WGS sequence"/>
</dbReference>
<dbReference type="OrthoDB" id="6763937at2759"/>
<feature type="region of interest" description="Disordered" evidence="1">
    <location>
        <begin position="619"/>
        <end position="710"/>
    </location>
</feature>
<dbReference type="EMBL" id="JAACXV010000190">
    <property type="protein sequence ID" value="KAF7282098.1"/>
    <property type="molecule type" value="Genomic_DNA"/>
</dbReference>
<feature type="region of interest" description="Disordered" evidence="1">
    <location>
        <begin position="933"/>
        <end position="995"/>
    </location>
</feature>
<evidence type="ECO:0000313" key="2">
    <source>
        <dbReference type="EMBL" id="KAF7282098.1"/>
    </source>
</evidence>
<accession>A0A834IR20</accession>
<feature type="compositionally biased region" description="Low complexity" evidence="1">
    <location>
        <begin position="1047"/>
        <end position="1059"/>
    </location>
</feature>
<feature type="compositionally biased region" description="Basic and acidic residues" evidence="1">
    <location>
        <begin position="658"/>
        <end position="670"/>
    </location>
</feature>
<proteinExistence type="predicted"/>
<gene>
    <name evidence="2" type="ORF">GWI33_003257</name>
</gene>
<dbReference type="AlphaFoldDB" id="A0A834IR20"/>
<feature type="compositionally biased region" description="Basic and acidic residues" evidence="1">
    <location>
        <begin position="528"/>
        <end position="550"/>
    </location>
</feature>